<evidence type="ECO:0008006" key="4">
    <source>
        <dbReference type="Google" id="ProtNLM"/>
    </source>
</evidence>
<protein>
    <recommendedName>
        <fullName evidence="4">YbaB/EbfC DNA-binding family protein</fullName>
    </recommendedName>
</protein>
<accession>A0A7Z1ATS3</accession>
<feature type="compositionally biased region" description="Basic and acidic residues" evidence="1">
    <location>
        <begin position="125"/>
        <end position="139"/>
    </location>
</feature>
<evidence type="ECO:0000313" key="3">
    <source>
        <dbReference type="Proteomes" id="UP000185696"/>
    </source>
</evidence>
<comment type="caution">
    <text evidence="2">The sequence shown here is derived from an EMBL/GenBank/DDBJ whole genome shotgun (WGS) entry which is preliminary data.</text>
</comment>
<evidence type="ECO:0000256" key="1">
    <source>
        <dbReference type="SAM" id="MobiDB-lite"/>
    </source>
</evidence>
<dbReference type="OrthoDB" id="4762213at2"/>
<dbReference type="InterPro" id="IPR036894">
    <property type="entry name" value="YbaB-like_sf"/>
</dbReference>
<keyword evidence="3" id="KW-1185">Reference proteome</keyword>
<feature type="compositionally biased region" description="Low complexity" evidence="1">
    <location>
        <begin position="150"/>
        <end position="159"/>
    </location>
</feature>
<dbReference type="GO" id="GO:0003677">
    <property type="term" value="F:DNA binding"/>
    <property type="evidence" value="ECO:0007669"/>
    <property type="project" value="InterPro"/>
</dbReference>
<name>A0A7Z1ATS3_9PSEU</name>
<dbReference type="InterPro" id="IPR004401">
    <property type="entry name" value="YbaB/EbfC"/>
</dbReference>
<gene>
    <name evidence="2" type="ORF">BLA60_37850</name>
</gene>
<feature type="compositionally biased region" description="Pro residues" evidence="1">
    <location>
        <begin position="160"/>
        <end position="172"/>
    </location>
</feature>
<dbReference type="SUPFAM" id="SSF82607">
    <property type="entry name" value="YbaB-like"/>
    <property type="match status" value="1"/>
</dbReference>
<organism evidence="2 3">
    <name type="scientific">Actinophytocola xinjiangensis</name>
    <dbReference type="NCBI Taxonomy" id="485602"/>
    <lineage>
        <taxon>Bacteria</taxon>
        <taxon>Bacillati</taxon>
        <taxon>Actinomycetota</taxon>
        <taxon>Actinomycetes</taxon>
        <taxon>Pseudonocardiales</taxon>
        <taxon>Pseudonocardiaceae</taxon>
    </lineage>
</organism>
<dbReference type="RefSeq" id="WP_075137902.1">
    <property type="nucleotide sequence ID" value="NZ_MSIF01000033.1"/>
</dbReference>
<feature type="compositionally biased region" description="Acidic residues" evidence="1">
    <location>
        <begin position="180"/>
        <end position="189"/>
    </location>
</feature>
<reference evidence="2 3" key="1">
    <citation type="submission" date="2016-12" db="EMBL/GenBank/DDBJ databases">
        <title>The draft genome sequence of Actinophytocola xinjiangensis.</title>
        <authorList>
            <person name="Wang W."/>
            <person name="Yuan L."/>
        </authorList>
    </citation>
    <scope>NUCLEOTIDE SEQUENCE [LARGE SCALE GENOMIC DNA]</scope>
    <source>
        <strain evidence="2 3">CGMCC 4.4663</strain>
    </source>
</reference>
<dbReference type="Proteomes" id="UP000185696">
    <property type="component" value="Unassembled WGS sequence"/>
</dbReference>
<dbReference type="EMBL" id="MSIF01000033">
    <property type="protein sequence ID" value="OLF05145.1"/>
    <property type="molecule type" value="Genomic_DNA"/>
</dbReference>
<dbReference type="Gene3D" id="3.30.1310.10">
    <property type="entry name" value="Nucleoid-associated protein YbaB-like domain"/>
    <property type="match status" value="1"/>
</dbReference>
<dbReference type="Pfam" id="PF02575">
    <property type="entry name" value="YbaB_DNA_bd"/>
    <property type="match status" value="1"/>
</dbReference>
<evidence type="ECO:0000313" key="2">
    <source>
        <dbReference type="EMBL" id="OLF05145.1"/>
    </source>
</evidence>
<sequence>MRPDHLAGAGHPTGDLDHDRMLADIAERAEKLRHTAAGVAATLAETTGTGRSPDGVVTATVSPTGALQDVQLSARASSLNPTQLSRSIMAAVRAAQSQASQAMVSAFAPLGEGTDTLNMILEHIPKADEPDDQPERDLAAVEETVEEPVGETPEGAAPRHQPPPPPAPANPPPRRRPAPADDEDDNAPW</sequence>
<proteinExistence type="predicted"/>
<feature type="region of interest" description="Disordered" evidence="1">
    <location>
        <begin position="125"/>
        <end position="189"/>
    </location>
</feature>
<dbReference type="AlphaFoldDB" id="A0A7Z1ATS3"/>